<dbReference type="Gene3D" id="3.40.50.970">
    <property type="match status" value="1"/>
</dbReference>
<sequence>MTGKRLPLTPVVPTDAPPSCGARLVHDFTPALIDVGAHHLCPGCGEPIAMRSMVEQVEELGQVDRAIAVFGIGCYTAYSNNLDIEVLQALHGRAPSLATGVKRCRPDTLVFTVQGDGDMVNEGLQEVVHAAARGENITCFMLNNGVFGETGGHLTAATVLGQRTKNTLGGRDAAAHGHPIRLADLIAGLDGVAYVARAAVNNAVNITRANRMIKDAFRVQRAGLGFSFVEILTMCPTGWFVDTTEAPAYLDDVVAHTHRPGVLKDLRKDLRKDPGSTRGSTDKGLPS</sequence>
<feature type="region of interest" description="Disordered" evidence="2">
    <location>
        <begin position="267"/>
        <end position="287"/>
    </location>
</feature>
<dbReference type="PANTHER" id="PTHR48084">
    <property type="entry name" value="2-OXOGLUTARATE OXIDOREDUCTASE SUBUNIT KORB-RELATED"/>
    <property type="match status" value="1"/>
</dbReference>
<keyword evidence="5" id="KW-1185">Reference proteome</keyword>
<evidence type="ECO:0000256" key="1">
    <source>
        <dbReference type="ARBA" id="ARBA00023002"/>
    </source>
</evidence>
<dbReference type="InterPro" id="IPR011766">
    <property type="entry name" value="TPP_enzyme_TPP-bd"/>
</dbReference>
<dbReference type="Pfam" id="PF02775">
    <property type="entry name" value="TPP_enzyme_C"/>
    <property type="match status" value="1"/>
</dbReference>
<dbReference type="Proteomes" id="UP001500466">
    <property type="component" value="Unassembled WGS sequence"/>
</dbReference>
<dbReference type="InterPro" id="IPR029061">
    <property type="entry name" value="THDP-binding"/>
</dbReference>
<comment type="caution">
    <text evidence="4">The sequence shown here is derived from an EMBL/GenBank/DDBJ whole genome shotgun (WGS) entry which is preliminary data.</text>
</comment>
<protein>
    <recommendedName>
        <fullName evidence="3">Thiamine pyrophosphate enzyme TPP-binding domain-containing protein</fullName>
    </recommendedName>
</protein>
<reference evidence="5" key="1">
    <citation type="journal article" date="2019" name="Int. J. Syst. Evol. Microbiol.">
        <title>The Global Catalogue of Microorganisms (GCM) 10K type strain sequencing project: providing services to taxonomists for standard genome sequencing and annotation.</title>
        <authorList>
            <consortium name="The Broad Institute Genomics Platform"/>
            <consortium name="The Broad Institute Genome Sequencing Center for Infectious Disease"/>
            <person name="Wu L."/>
            <person name="Ma J."/>
        </authorList>
    </citation>
    <scope>NUCLEOTIDE SEQUENCE [LARGE SCALE GENOMIC DNA]</scope>
    <source>
        <strain evidence="5">JCM 17986</strain>
    </source>
</reference>
<gene>
    <name evidence="4" type="ORF">GCM10023205_42020</name>
</gene>
<dbReference type="PANTHER" id="PTHR48084:SF3">
    <property type="entry name" value="SUBUNIT OF PYRUVATE:FLAVODOXIN OXIDOREDUCTASE"/>
    <property type="match status" value="1"/>
</dbReference>
<organism evidence="4 5">
    <name type="scientific">Yinghuangia aomiensis</name>
    <dbReference type="NCBI Taxonomy" id="676205"/>
    <lineage>
        <taxon>Bacteria</taxon>
        <taxon>Bacillati</taxon>
        <taxon>Actinomycetota</taxon>
        <taxon>Actinomycetes</taxon>
        <taxon>Kitasatosporales</taxon>
        <taxon>Streptomycetaceae</taxon>
        <taxon>Yinghuangia</taxon>
    </lineage>
</organism>
<name>A0ABP9HID5_9ACTN</name>
<dbReference type="InterPro" id="IPR051457">
    <property type="entry name" value="2-oxoacid:Fd_oxidoreductase"/>
</dbReference>
<dbReference type="SUPFAM" id="SSF52518">
    <property type="entry name" value="Thiamin diphosphate-binding fold (THDP-binding)"/>
    <property type="match status" value="1"/>
</dbReference>
<evidence type="ECO:0000313" key="4">
    <source>
        <dbReference type="EMBL" id="GAA4971656.1"/>
    </source>
</evidence>
<evidence type="ECO:0000313" key="5">
    <source>
        <dbReference type="Proteomes" id="UP001500466"/>
    </source>
</evidence>
<keyword evidence="1" id="KW-0560">Oxidoreductase</keyword>
<evidence type="ECO:0000256" key="2">
    <source>
        <dbReference type="SAM" id="MobiDB-lite"/>
    </source>
</evidence>
<accession>A0ABP9HID5</accession>
<feature type="domain" description="Thiamine pyrophosphate enzyme TPP-binding" evidence="3">
    <location>
        <begin position="85"/>
        <end position="230"/>
    </location>
</feature>
<proteinExistence type="predicted"/>
<evidence type="ECO:0000259" key="3">
    <source>
        <dbReference type="Pfam" id="PF02775"/>
    </source>
</evidence>
<dbReference type="RefSeq" id="WP_345677111.1">
    <property type="nucleotide sequence ID" value="NZ_BAABHS010000014.1"/>
</dbReference>
<dbReference type="EMBL" id="BAABHS010000014">
    <property type="protein sequence ID" value="GAA4971656.1"/>
    <property type="molecule type" value="Genomic_DNA"/>
</dbReference>